<feature type="region of interest" description="Disordered" evidence="1">
    <location>
        <begin position="381"/>
        <end position="452"/>
    </location>
</feature>
<dbReference type="FunFam" id="1.25.40.90:FF:000006">
    <property type="entry name" value="Clathrin interactor 1"/>
    <property type="match status" value="1"/>
</dbReference>
<dbReference type="SMART" id="SM00273">
    <property type="entry name" value="ENTH"/>
    <property type="match status" value="1"/>
</dbReference>
<dbReference type="InterPro" id="IPR008942">
    <property type="entry name" value="ENTH_VHS"/>
</dbReference>
<dbReference type="InterPro" id="IPR013809">
    <property type="entry name" value="ENTH"/>
</dbReference>
<protein>
    <recommendedName>
        <fullName evidence="2">ENTH domain-containing protein</fullName>
    </recommendedName>
</protein>
<dbReference type="SUPFAM" id="SSF56601">
    <property type="entry name" value="beta-lactamase/transpeptidase-like"/>
    <property type="match status" value="1"/>
</dbReference>
<comment type="caution">
    <text evidence="3">The sequence shown here is derived from an EMBL/GenBank/DDBJ whole genome shotgun (WGS) entry which is preliminary data.</text>
</comment>
<dbReference type="InterPro" id="IPR001466">
    <property type="entry name" value="Beta-lactam-related"/>
</dbReference>
<accession>A0AAW0DU39</accession>
<gene>
    <name evidence="3" type="ORF">VNI00_003505</name>
</gene>
<evidence type="ECO:0000313" key="4">
    <source>
        <dbReference type="Proteomes" id="UP001383192"/>
    </source>
</evidence>
<dbReference type="GO" id="GO:0030125">
    <property type="term" value="C:clathrin vesicle coat"/>
    <property type="evidence" value="ECO:0007669"/>
    <property type="project" value="TreeGrafter"/>
</dbReference>
<dbReference type="CDD" id="cd16992">
    <property type="entry name" value="ENTH_Ent3"/>
    <property type="match status" value="1"/>
</dbReference>
<feature type="compositionally biased region" description="Polar residues" evidence="1">
    <location>
        <begin position="436"/>
        <end position="445"/>
    </location>
</feature>
<feature type="compositionally biased region" description="Low complexity" evidence="1">
    <location>
        <begin position="400"/>
        <end position="417"/>
    </location>
</feature>
<dbReference type="GO" id="GO:0005768">
    <property type="term" value="C:endosome"/>
    <property type="evidence" value="ECO:0007669"/>
    <property type="project" value="TreeGrafter"/>
</dbReference>
<evidence type="ECO:0000313" key="3">
    <source>
        <dbReference type="EMBL" id="KAK7054312.1"/>
    </source>
</evidence>
<evidence type="ECO:0000259" key="2">
    <source>
        <dbReference type="PROSITE" id="PS50942"/>
    </source>
</evidence>
<dbReference type="InterPro" id="IPR012338">
    <property type="entry name" value="Beta-lactam/transpept-like"/>
</dbReference>
<feature type="compositionally biased region" description="Basic and acidic residues" evidence="1">
    <location>
        <begin position="221"/>
        <end position="231"/>
    </location>
</feature>
<dbReference type="GO" id="GO:0006895">
    <property type="term" value="P:Golgi to endosome transport"/>
    <property type="evidence" value="ECO:0007669"/>
    <property type="project" value="TreeGrafter"/>
</dbReference>
<reference evidence="3 4" key="1">
    <citation type="submission" date="2024-01" db="EMBL/GenBank/DDBJ databases">
        <title>A draft genome for a cacao thread blight-causing isolate of Paramarasmius palmivorus.</title>
        <authorList>
            <person name="Baruah I.K."/>
            <person name="Bukari Y."/>
            <person name="Amoako-Attah I."/>
            <person name="Meinhardt L.W."/>
            <person name="Bailey B.A."/>
            <person name="Cohen S.P."/>
        </authorList>
    </citation>
    <scope>NUCLEOTIDE SEQUENCE [LARGE SCALE GENOMIC DNA]</scope>
    <source>
        <strain evidence="3 4">GH-12</strain>
    </source>
</reference>
<sequence>MDRLESLGNQLSQITMYDIKSMYEQAKNVVLNVSESEAKVREATNDDPWGASSTLMQDIANRTFNYPDFNEIMPSIYSRFMEKEARQWRQIYKSLQLLEYLIKHGSERVVDDARAHISTIKMLRNFHYIDDKGKDQGINVRNRAKEIVELLSDVDKIRAERRKAKVNKNKYTGQGNDVVVVATEALGSDSGGYGSYGGSSGSYGGGGYGNDRYSGGGSSSFRDDTGRRGFEEYNAGEDEDVAPRRSNSISTNPRTSTSTRATTQAVAPPAPAPVPEVDLLGGFDDDAFGTTSATASKPQSSFATNKALPVVGSTTQTTSVGIDDDDFADFQAAPSSPTTNAAPTAPAAAPKMNLMDMLNSAQSSTTNPVMNQSQQSSLFNTAPQYSSPVQPTSPPPFSPIRPATMSPTSSAPRPSTPLAKPASKPSANFDDLWSMSLGSKPTPATGTGGKSIKDLEKEKSSAGLWGSSGAAKPPMGATSSFGAFGGSTRWAVELSDYKEALVLYDSPHSLSSSVMLRALFISSALFIFSLPSFAHCAEKVLTPEVDAFIEGTLASWFSFGGAGVAVVRQLEDGSWNVETKGYGNRGDGNNVTADTLFAIGSNSKLFDTLATGLLISNESVTPRISVDTKLADIIPGWELADPIASQQATITDLASHRTGLATHDLAYTKEDNVTSIHLIDPLGMTSTTYSYEVAKSSGNLASSMGRDNFSFADPSGTIPRSLPFWANDTEDGSYMSGAGGIISNAKDIATLLQSLLLGGKNPSTGEIVIPAGVLQAVTTGVTVADGMNLVGLLGTPEVKSLFSPVVYGAGQTTSTYRGHVVIQHGGDVPGFHSQVVRLPYDNIGVAVLLNDNEFGVYMRDILTYGIIDRALGLTPVDLNTPVQQALVAGEKSRKPTPPPSDATEPSVGSVSSLVGEYNAPGYGATLKFCAFVPNEQPTEECQALVAGKPIINPTVPTLLSEISSPLMTHISLQHFDGNYFNLTLFYVLPTGDESQPFWVAGSSGGSRLAEFTSSESGSVSFGVTGNFWGSGVPREPVGETLEERSEVYYTRS</sequence>
<evidence type="ECO:0000256" key="1">
    <source>
        <dbReference type="SAM" id="MobiDB-lite"/>
    </source>
</evidence>
<dbReference type="SUPFAM" id="SSF48464">
    <property type="entry name" value="ENTH/VHS domain"/>
    <property type="match status" value="1"/>
</dbReference>
<organism evidence="3 4">
    <name type="scientific">Paramarasmius palmivorus</name>
    <dbReference type="NCBI Taxonomy" id="297713"/>
    <lineage>
        <taxon>Eukaryota</taxon>
        <taxon>Fungi</taxon>
        <taxon>Dikarya</taxon>
        <taxon>Basidiomycota</taxon>
        <taxon>Agaricomycotina</taxon>
        <taxon>Agaricomycetes</taxon>
        <taxon>Agaricomycetidae</taxon>
        <taxon>Agaricales</taxon>
        <taxon>Marasmiineae</taxon>
        <taxon>Marasmiaceae</taxon>
        <taxon>Paramarasmius</taxon>
    </lineage>
</organism>
<dbReference type="Gene3D" id="1.25.40.90">
    <property type="match status" value="1"/>
</dbReference>
<keyword evidence="4" id="KW-1185">Reference proteome</keyword>
<feature type="compositionally biased region" description="Low complexity" evidence="1">
    <location>
        <begin position="244"/>
        <end position="267"/>
    </location>
</feature>
<dbReference type="AlphaFoldDB" id="A0AAW0DU39"/>
<proteinExistence type="predicted"/>
<dbReference type="PANTHER" id="PTHR12276:SF45">
    <property type="entry name" value="CLATHRIN INTERACTOR 1"/>
    <property type="match status" value="1"/>
</dbReference>
<dbReference type="GO" id="GO:0006897">
    <property type="term" value="P:endocytosis"/>
    <property type="evidence" value="ECO:0007669"/>
    <property type="project" value="TreeGrafter"/>
</dbReference>
<dbReference type="Gene3D" id="3.40.710.10">
    <property type="entry name" value="DD-peptidase/beta-lactamase superfamily"/>
    <property type="match status" value="2"/>
</dbReference>
<name>A0AAW0DU39_9AGAR</name>
<feature type="region of interest" description="Disordered" evidence="1">
    <location>
        <begin position="214"/>
        <end position="285"/>
    </location>
</feature>
<feature type="region of interest" description="Disordered" evidence="1">
    <location>
        <begin position="317"/>
        <end position="346"/>
    </location>
</feature>
<dbReference type="GO" id="GO:0005543">
    <property type="term" value="F:phospholipid binding"/>
    <property type="evidence" value="ECO:0007669"/>
    <property type="project" value="TreeGrafter"/>
</dbReference>
<dbReference type="GO" id="GO:0005829">
    <property type="term" value="C:cytosol"/>
    <property type="evidence" value="ECO:0007669"/>
    <property type="project" value="GOC"/>
</dbReference>
<feature type="compositionally biased region" description="Low complexity" evidence="1">
    <location>
        <begin position="329"/>
        <end position="346"/>
    </location>
</feature>
<dbReference type="Pfam" id="PF01417">
    <property type="entry name" value="ENTH"/>
    <property type="match status" value="1"/>
</dbReference>
<dbReference type="GO" id="GO:0030276">
    <property type="term" value="F:clathrin binding"/>
    <property type="evidence" value="ECO:0007669"/>
    <property type="project" value="TreeGrafter"/>
</dbReference>
<feature type="region of interest" description="Disordered" evidence="1">
    <location>
        <begin position="888"/>
        <end position="909"/>
    </location>
</feature>
<dbReference type="EMBL" id="JAYKXP010000009">
    <property type="protein sequence ID" value="KAK7054312.1"/>
    <property type="molecule type" value="Genomic_DNA"/>
</dbReference>
<dbReference type="Proteomes" id="UP001383192">
    <property type="component" value="Unassembled WGS sequence"/>
</dbReference>
<dbReference type="Pfam" id="PF00144">
    <property type="entry name" value="Beta-lactamase"/>
    <property type="match status" value="2"/>
</dbReference>
<dbReference type="PROSITE" id="PS50942">
    <property type="entry name" value="ENTH"/>
    <property type="match status" value="1"/>
</dbReference>
<feature type="domain" description="ENTH" evidence="2">
    <location>
        <begin position="28"/>
        <end position="161"/>
    </location>
</feature>
<dbReference type="PANTHER" id="PTHR12276">
    <property type="entry name" value="EPSIN/ENT-RELATED"/>
    <property type="match status" value="1"/>
</dbReference>
<dbReference type="GO" id="GO:0005886">
    <property type="term" value="C:plasma membrane"/>
    <property type="evidence" value="ECO:0007669"/>
    <property type="project" value="TreeGrafter"/>
</dbReference>